<dbReference type="AlphaFoldDB" id="A0A914PTB4"/>
<sequence length="313" mass="35893">MAFFSGLYSDGTNANHILVPIPIHTIPLEDDFLNILTLQCQRKNELWKMVDESQIIQSIYKNSHNLFAEVSNKTHVPLDFYKVYDSLDAGIVEESFGLPVPPWFSVHFPEWKIILAKYASALWGHTNFPEYSMDLQTEILKISAGSTIAEIVDRWQQKIKCQKLKEKECENIKDQKLYAYSGHDLTLIGLFAGFGFNNYLNVSTWPEHGSSVVLELWESDGDVHATENYYFKIYYYQNSSVENPKYIGDLIQECQGKKGCPISYLIKRAELLRPKPDLKSFCNKAVISKASKVVCSILNLNIFAVLFYFLIKS</sequence>
<evidence type="ECO:0000256" key="2">
    <source>
        <dbReference type="ARBA" id="ARBA00005375"/>
    </source>
</evidence>
<keyword evidence="7" id="KW-0325">Glycoprotein</keyword>
<evidence type="ECO:0000313" key="8">
    <source>
        <dbReference type="Proteomes" id="UP000887578"/>
    </source>
</evidence>
<dbReference type="Gene3D" id="3.40.50.1240">
    <property type="entry name" value="Phosphoglycerate mutase-like"/>
    <property type="match status" value="1"/>
</dbReference>
<evidence type="ECO:0000256" key="4">
    <source>
        <dbReference type="ARBA" id="ARBA00022729"/>
    </source>
</evidence>
<dbReference type="Pfam" id="PF00328">
    <property type="entry name" value="His_Phos_2"/>
    <property type="match status" value="1"/>
</dbReference>
<dbReference type="InterPro" id="IPR029033">
    <property type="entry name" value="His_PPase_superfam"/>
</dbReference>
<evidence type="ECO:0000256" key="5">
    <source>
        <dbReference type="ARBA" id="ARBA00022801"/>
    </source>
</evidence>
<keyword evidence="4" id="KW-0732">Signal</keyword>
<dbReference type="Proteomes" id="UP000887578">
    <property type="component" value="Unplaced"/>
</dbReference>
<evidence type="ECO:0000256" key="7">
    <source>
        <dbReference type="ARBA" id="ARBA00023180"/>
    </source>
</evidence>
<dbReference type="InterPro" id="IPR000560">
    <property type="entry name" value="His_Pase_clade-2"/>
</dbReference>
<dbReference type="GO" id="GO:0003993">
    <property type="term" value="F:acid phosphatase activity"/>
    <property type="evidence" value="ECO:0007669"/>
    <property type="project" value="UniProtKB-EC"/>
</dbReference>
<evidence type="ECO:0000256" key="3">
    <source>
        <dbReference type="ARBA" id="ARBA00012646"/>
    </source>
</evidence>
<dbReference type="InterPro" id="IPR050645">
    <property type="entry name" value="Histidine_acid_phosphatase"/>
</dbReference>
<evidence type="ECO:0000313" key="9">
    <source>
        <dbReference type="WBParaSite" id="PDA_v2.g19481.t1"/>
    </source>
</evidence>
<proteinExistence type="inferred from homology"/>
<dbReference type="EC" id="3.1.3.2" evidence="3"/>
<keyword evidence="8" id="KW-1185">Reference proteome</keyword>
<keyword evidence="6" id="KW-1015">Disulfide bond</keyword>
<dbReference type="WBParaSite" id="PDA_v2.g19481.t1">
    <property type="protein sequence ID" value="PDA_v2.g19481.t1"/>
    <property type="gene ID" value="PDA_v2.g19481"/>
</dbReference>
<protein>
    <recommendedName>
        <fullName evidence="3">acid phosphatase</fullName>
        <ecNumber evidence="3">3.1.3.2</ecNumber>
    </recommendedName>
</protein>
<comment type="similarity">
    <text evidence="2">Belongs to the histidine acid phosphatase family.</text>
</comment>
<name>A0A914PTB4_9BILA</name>
<evidence type="ECO:0000256" key="6">
    <source>
        <dbReference type="ARBA" id="ARBA00023157"/>
    </source>
</evidence>
<comment type="catalytic activity">
    <reaction evidence="1">
        <text>a phosphate monoester + H2O = an alcohol + phosphate</text>
        <dbReference type="Rhea" id="RHEA:15017"/>
        <dbReference type="ChEBI" id="CHEBI:15377"/>
        <dbReference type="ChEBI" id="CHEBI:30879"/>
        <dbReference type="ChEBI" id="CHEBI:43474"/>
        <dbReference type="ChEBI" id="CHEBI:67140"/>
        <dbReference type="EC" id="3.1.3.2"/>
    </reaction>
</comment>
<reference evidence="9" key="1">
    <citation type="submission" date="2022-11" db="UniProtKB">
        <authorList>
            <consortium name="WormBaseParasite"/>
        </authorList>
    </citation>
    <scope>IDENTIFICATION</scope>
</reference>
<keyword evidence="5" id="KW-0378">Hydrolase</keyword>
<dbReference type="PANTHER" id="PTHR11567">
    <property type="entry name" value="ACID PHOSPHATASE-RELATED"/>
    <property type="match status" value="1"/>
</dbReference>
<dbReference type="SUPFAM" id="SSF53254">
    <property type="entry name" value="Phosphoglycerate mutase-like"/>
    <property type="match status" value="1"/>
</dbReference>
<accession>A0A914PTB4</accession>
<organism evidence="8 9">
    <name type="scientific">Panagrolaimus davidi</name>
    <dbReference type="NCBI Taxonomy" id="227884"/>
    <lineage>
        <taxon>Eukaryota</taxon>
        <taxon>Metazoa</taxon>
        <taxon>Ecdysozoa</taxon>
        <taxon>Nematoda</taxon>
        <taxon>Chromadorea</taxon>
        <taxon>Rhabditida</taxon>
        <taxon>Tylenchina</taxon>
        <taxon>Panagrolaimomorpha</taxon>
        <taxon>Panagrolaimoidea</taxon>
        <taxon>Panagrolaimidae</taxon>
        <taxon>Panagrolaimus</taxon>
    </lineage>
</organism>
<dbReference type="PANTHER" id="PTHR11567:SF211">
    <property type="entry name" value="PROSTATIC ACID PHOSPHATASE"/>
    <property type="match status" value="1"/>
</dbReference>
<evidence type="ECO:0000256" key="1">
    <source>
        <dbReference type="ARBA" id="ARBA00000032"/>
    </source>
</evidence>